<dbReference type="AlphaFoldDB" id="A0A1F7X8U7"/>
<evidence type="ECO:0000313" key="2">
    <source>
        <dbReference type="EMBL" id="OGM11457.1"/>
    </source>
</evidence>
<keyword evidence="1" id="KW-0812">Transmembrane</keyword>
<evidence type="ECO:0000256" key="1">
    <source>
        <dbReference type="SAM" id="Phobius"/>
    </source>
</evidence>
<sequence>MSKVNCQRLRVKGQSLFEVIFAIAIAAMILTGVVALGATSVRNTVVSRNKNLSGKYLSEATEWLRQQRDESWQNNLVNHITAPGPRYCLDELDWDNIGVCGASEYISGTNMLRNLTLAYADTENRVIQVTIDIGWQDSQGTHVERSVTRFTNWKTSLFLSPAPTPTPACNVAGVTCNGSICINSATNCSCTEICTAKLCSSCLSNGLDVGASNGSYFTFGPPCSSTIASSDCSRVMTNTGGLCTLGSETYSTMWTKCLCSGALC</sequence>
<dbReference type="EMBL" id="MGFS01000016">
    <property type="protein sequence ID" value="OGM11457.1"/>
    <property type="molecule type" value="Genomic_DNA"/>
</dbReference>
<reference evidence="2 3" key="1">
    <citation type="journal article" date="2016" name="Nat. Commun.">
        <title>Thousands of microbial genomes shed light on interconnected biogeochemical processes in an aquifer system.</title>
        <authorList>
            <person name="Anantharaman K."/>
            <person name="Brown C.T."/>
            <person name="Hug L.A."/>
            <person name="Sharon I."/>
            <person name="Castelle C.J."/>
            <person name="Probst A.J."/>
            <person name="Thomas B.C."/>
            <person name="Singh A."/>
            <person name="Wilkins M.J."/>
            <person name="Karaoz U."/>
            <person name="Brodie E.L."/>
            <person name="Williams K.H."/>
            <person name="Hubbard S.S."/>
            <person name="Banfield J.F."/>
        </authorList>
    </citation>
    <scope>NUCLEOTIDE SEQUENCE [LARGE SCALE GENOMIC DNA]</scope>
</reference>
<feature type="transmembrane region" description="Helical" evidence="1">
    <location>
        <begin position="16"/>
        <end position="38"/>
    </location>
</feature>
<keyword evidence="1" id="KW-1133">Transmembrane helix</keyword>
<gene>
    <name evidence="2" type="ORF">A2Z22_00200</name>
</gene>
<name>A0A1F7X8U7_9BACT</name>
<comment type="caution">
    <text evidence="2">The sequence shown here is derived from an EMBL/GenBank/DDBJ whole genome shotgun (WGS) entry which is preliminary data.</text>
</comment>
<proteinExistence type="predicted"/>
<keyword evidence="1" id="KW-0472">Membrane</keyword>
<evidence type="ECO:0000313" key="3">
    <source>
        <dbReference type="Proteomes" id="UP000177053"/>
    </source>
</evidence>
<organism evidence="2 3">
    <name type="scientific">Candidatus Woesebacteria bacterium RBG_16_34_12</name>
    <dbReference type="NCBI Taxonomy" id="1802480"/>
    <lineage>
        <taxon>Bacteria</taxon>
        <taxon>Candidatus Woeseibacteriota</taxon>
    </lineage>
</organism>
<dbReference type="Proteomes" id="UP000177053">
    <property type="component" value="Unassembled WGS sequence"/>
</dbReference>
<protein>
    <submittedName>
        <fullName evidence="2">Uncharacterized protein</fullName>
    </submittedName>
</protein>
<accession>A0A1F7X8U7</accession>